<feature type="compositionally biased region" description="Pro residues" evidence="1">
    <location>
        <begin position="37"/>
        <end position="46"/>
    </location>
</feature>
<protein>
    <submittedName>
        <fullName evidence="2">Uncharacterized protein</fullName>
    </submittedName>
</protein>
<dbReference type="EMBL" id="UINC01084751">
    <property type="protein sequence ID" value="SVC31686.1"/>
    <property type="molecule type" value="Genomic_DNA"/>
</dbReference>
<organism evidence="2">
    <name type="scientific">marine metagenome</name>
    <dbReference type="NCBI Taxonomy" id="408172"/>
    <lineage>
        <taxon>unclassified sequences</taxon>
        <taxon>metagenomes</taxon>
        <taxon>ecological metagenomes</taxon>
    </lineage>
</organism>
<feature type="compositionally biased region" description="Basic and acidic residues" evidence="1">
    <location>
        <begin position="48"/>
        <end position="73"/>
    </location>
</feature>
<feature type="non-terminal residue" evidence="2">
    <location>
        <position position="126"/>
    </location>
</feature>
<evidence type="ECO:0000256" key="1">
    <source>
        <dbReference type="SAM" id="MobiDB-lite"/>
    </source>
</evidence>
<accession>A0A382L4M9</accession>
<proteinExistence type="predicted"/>
<gene>
    <name evidence="2" type="ORF">METZ01_LOCUS284540</name>
</gene>
<feature type="compositionally biased region" description="Acidic residues" evidence="1">
    <location>
        <begin position="98"/>
        <end position="112"/>
    </location>
</feature>
<feature type="region of interest" description="Disordered" evidence="1">
    <location>
        <begin position="32"/>
        <end position="126"/>
    </location>
</feature>
<name>A0A382L4M9_9ZZZZ</name>
<evidence type="ECO:0000313" key="2">
    <source>
        <dbReference type="EMBL" id="SVC31686.1"/>
    </source>
</evidence>
<sequence length="126" mass="14296">MDENVALAWMGCRCCNVYLYEFGVWPLVMSGLFSKPKAPPPPPGPDPELLRRQREQEERAERERRQRAREISARRRARSSAGQRQLLSDVRPNPQVGIEEELQETFGDEVAEEYIRNPSGGAGTLG</sequence>
<reference evidence="2" key="1">
    <citation type="submission" date="2018-05" db="EMBL/GenBank/DDBJ databases">
        <authorList>
            <person name="Lanie J.A."/>
            <person name="Ng W.-L."/>
            <person name="Kazmierczak K.M."/>
            <person name="Andrzejewski T.M."/>
            <person name="Davidsen T.M."/>
            <person name="Wayne K.J."/>
            <person name="Tettelin H."/>
            <person name="Glass J.I."/>
            <person name="Rusch D."/>
            <person name="Podicherti R."/>
            <person name="Tsui H.-C.T."/>
            <person name="Winkler M.E."/>
        </authorList>
    </citation>
    <scope>NUCLEOTIDE SEQUENCE</scope>
</reference>
<dbReference type="AlphaFoldDB" id="A0A382L4M9"/>